<gene>
    <name evidence="1" type="ORF">TbgDal_VII8026</name>
    <name evidence="2" type="ORF">TbgDal_VII8045</name>
</gene>
<reference evidence="3" key="2">
    <citation type="journal article" date="2010" name="PLoS Negl. Trop. Dis.">
        <title>The genome sequence of Trypanosoma brucei gambiense, causative agent of chronic human african trypanosomiasis.</title>
        <authorList>
            <person name="Jackson A.P."/>
            <person name="Sanders M."/>
            <person name="Berry A."/>
            <person name="McQuillan J."/>
            <person name="Aslett M.A."/>
            <person name="Quail M.A."/>
            <person name="Chukualim B."/>
            <person name="Capewell P."/>
            <person name="MacLeod A."/>
            <person name="Melville S.E."/>
            <person name="Gibson W."/>
            <person name="Barry J.D."/>
            <person name="Berriman M."/>
            <person name="Hertz-Fowler C."/>
        </authorList>
    </citation>
    <scope>NUCLEOTIDE SEQUENCE [LARGE SCALE GENOMIC DNA]</scope>
    <source>
        <strain evidence="3">MHOM/CI/86/DAL972</strain>
    </source>
</reference>
<accession>C9ZU54</accession>
<dbReference type="AlphaFoldDB" id="C9ZU54"/>
<sequence length="106" mass="12374">MFLSVLLRVTLCGTIYIYVRQCSNYFLVHCVSMCVCKCHQLCEPNLSLSLCIYIFIYNTIIFCPSPNESTCMGWHERHAPRPWGSRGTLRPEALNLDAWNFMLRDF</sequence>
<dbReference type="EMBL" id="FN554970">
    <property type="protein sequence ID" value="CBH12946.1"/>
    <property type="molecule type" value="Genomic_DNA"/>
</dbReference>
<dbReference type="GeneID" id="23863131"/>
<dbReference type="Proteomes" id="UP000002316">
    <property type="component" value="Chromosome 7"/>
</dbReference>
<reference evidence="1" key="1">
    <citation type="submission" date="2009-09" db="EMBL/GenBank/DDBJ databases">
        <title>The genome sequence of Trypanosoma brucei gambiense: the cause of Human African trypanosomasis.</title>
        <authorList>
            <person name="Jackson A.P."/>
            <person name="Sanders M."/>
            <person name="Berry A."/>
            <person name="McQuillan J."/>
            <person name="Aslett M.A."/>
            <person name="Quail M.A."/>
            <person name="Macleod A."/>
            <person name="Melville S.E."/>
            <person name="Gibson W."/>
            <person name="Barry J.D."/>
            <person name="Berriman M."/>
            <person name="Hertz-Fowler C."/>
        </authorList>
    </citation>
    <scope>NUCLEOTIDE SEQUENCE</scope>
    <source>
        <strain evidence="1">Dal 972 clone 1</strain>
    </source>
</reference>
<dbReference type="RefSeq" id="XP_011775225.1">
    <property type="nucleotide sequence ID" value="XM_011776923.1"/>
</dbReference>
<proteinExistence type="predicted"/>
<dbReference type="KEGG" id="tbg:TbgDal_VII8026"/>
<organism evidence="1 3">
    <name type="scientific">Trypanosoma brucei gambiense (strain MHOM/CI/86/DAL972)</name>
    <dbReference type="NCBI Taxonomy" id="679716"/>
    <lineage>
        <taxon>Eukaryota</taxon>
        <taxon>Discoba</taxon>
        <taxon>Euglenozoa</taxon>
        <taxon>Kinetoplastea</taxon>
        <taxon>Metakinetoplastina</taxon>
        <taxon>Trypanosomatida</taxon>
        <taxon>Trypanosomatidae</taxon>
        <taxon>Trypanosoma</taxon>
    </lineage>
</organism>
<evidence type="ECO:0000313" key="3">
    <source>
        <dbReference type="Proteomes" id="UP000002316"/>
    </source>
</evidence>
<protein>
    <submittedName>
        <fullName evidence="1">Uncharacterized protein</fullName>
    </submittedName>
</protein>
<dbReference type="GeneID" id="23863125"/>
<dbReference type="RefSeq" id="XP_011775219.1">
    <property type="nucleotide sequence ID" value="XM_011776917.1"/>
</dbReference>
<name>C9ZU54_TRYB9</name>
<evidence type="ECO:0000313" key="2">
    <source>
        <dbReference type="EMBL" id="CBH12946.1"/>
    </source>
</evidence>
<dbReference type="KEGG" id="tbg:TbgDal_VII8045"/>
<dbReference type="EMBL" id="FN554970">
    <property type="protein sequence ID" value="CBH12940.1"/>
    <property type="molecule type" value="Genomic_DNA"/>
</dbReference>
<evidence type="ECO:0000313" key="1">
    <source>
        <dbReference type="EMBL" id="CBH12940.1"/>
    </source>
</evidence>